<reference evidence="3 4" key="1">
    <citation type="journal article" date="2019" name="Mol. Ecol. Resour.">
        <title>Chromosome-level genome assembly of Triplophysa tibetana, a fish adapted to the harsh high-altitude environment of the Tibetan Plateau.</title>
        <authorList>
            <person name="Yang X."/>
            <person name="Liu H."/>
            <person name="Ma Z."/>
            <person name="Zou Y."/>
            <person name="Zou M."/>
            <person name="Mao Y."/>
            <person name="Li X."/>
            <person name="Wang H."/>
            <person name="Chen T."/>
            <person name="Wang W."/>
            <person name="Yang R."/>
        </authorList>
    </citation>
    <scope>NUCLEOTIDE SEQUENCE [LARGE SCALE GENOMIC DNA]</scope>
    <source>
        <strain evidence="3">TTIB1903HZAU</strain>
        <tissue evidence="3">Muscle</tissue>
    </source>
</reference>
<dbReference type="SUPFAM" id="SSF101447">
    <property type="entry name" value="Formin homology 2 domain (FH2 domain)"/>
    <property type="match status" value="1"/>
</dbReference>
<protein>
    <submittedName>
        <fullName evidence="3">FH2 domain-containing protein 1</fullName>
    </submittedName>
</protein>
<organism evidence="3 4">
    <name type="scientific">Triplophysa tibetana</name>
    <dbReference type="NCBI Taxonomy" id="1572043"/>
    <lineage>
        <taxon>Eukaryota</taxon>
        <taxon>Metazoa</taxon>
        <taxon>Chordata</taxon>
        <taxon>Craniata</taxon>
        <taxon>Vertebrata</taxon>
        <taxon>Euteleostomi</taxon>
        <taxon>Actinopterygii</taxon>
        <taxon>Neopterygii</taxon>
        <taxon>Teleostei</taxon>
        <taxon>Ostariophysi</taxon>
        <taxon>Cypriniformes</taxon>
        <taxon>Nemacheilidae</taxon>
        <taxon>Triplophysa</taxon>
    </lineage>
</organism>
<keyword evidence="4" id="KW-1185">Reference proteome</keyword>
<accession>A0A5A9N4K7</accession>
<feature type="compositionally biased region" description="Basic residues" evidence="1">
    <location>
        <begin position="771"/>
        <end position="782"/>
    </location>
</feature>
<proteinExistence type="predicted"/>
<name>A0A5A9N4K7_9TELE</name>
<feature type="region of interest" description="Disordered" evidence="1">
    <location>
        <begin position="719"/>
        <end position="739"/>
    </location>
</feature>
<feature type="compositionally biased region" description="Pro residues" evidence="1">
    <location>
        <begin position="103"/>
        <end position="121"/>
    </location>
</feature>
<dbReference type="SMART" id="SM00498">
    <property type="entry name" value="FH2"/>
    <property type="match status" value="1"/>
</dbReference>
<sequence>MNLSMDGAPVVTTATLPPHRPGTSSCFQNGTSPFRCTTQPPPPLGPPAPPPPQLALPPPPPPPLALPPPPPPLVLPPPPPPLVLPPPPPPLVLPPPPPPLVLPPPPPPLAPPPPPPPPPSPMGDSFTRTVHRRSKMRNFNWDAIPRHSVVGKRNVWTAQRNLENFELDTKHMEELFSHSEQHRAVRKGGTVRKSVWGLSQMITETENVSIINSKKSMSIGILLKQFKRSAKDIVDAVRHGNLCFASGKLKELSKLLPDDLESKKLVSFNGDLTQLNEADWFMVMLVQVPGYKVRLKSLLLREEFFPFIEEIKHSIAVMTTAANELLACDDLHSIIRLVLKAGNYMNAGGYAGSAIGFRMRSLLKLVDTKANKPGMNLMHYVSMQAQQTDEALLRFPEQLQHIGIAARIQKQEVEMDFQKELEKIRQAKTDASKMPDLQHQMEAFLRMADMRLADVEASLQELDTISKSVAEYFCEDPSTFKLEECCSIFHSFCERFEKATQDNREREAAETRKRQQREREVLTRTAKRRSTATCSDRDVKDDASGLESVLTSFLNQRTLRRRPGGLSPVTDTPVKFNKNNRPQVEEREGSGDLDSPAEAKEEETDIYKSESSRVREPEASCQKEVDTSCAVDDIQRARAASKRGLCIEDELIPEGNESKKENIEALVASEDEGVVREEVKNNRDVNKGELEEEKEKREEEDTMPELTGKVLRFQDCIGGPTETSTPGRSRAHSVCTSTPRQREMDLALQNGIGGLGSPWTILSPRISPRNTPHRNTPHRNTPHRNTPLRNTPHRGTPHHNTPQRSTPQRRHSFNLSRFDILDDGVWALPDTPVRSKPPSLAHFGKIYSEASQNAGVASASSLPDCPSKRIPAQGTFVRSVSLTDEKEPALNLKLGQMFQRRTGQDLPTDKRPEPSALVTFFRRFGERHRAGTFS</sequence>
<feature type="region of interest" description="Disordered" evidence="1">
    <location>
        <begin position="1"/>
        <end position="83"/>
    </location>
</feature>
<dbReference type="PANTHER" id="PTHR46345">
    <property type="entry name" value="INVERTED FORMIN-2"/>
    <property type="match status" value="1"/>
</dbReference>
<feature type="compositionally biased region" description="Pro residues" evidence="1">
    <location>
        <begin position="39"/>
        <end position="83"/>
    </location>
</feature>
<dbReference type="PRINTS" id="PR01217">
    <property type="entry name" value="PRICHEXTENSN"/>
</dbReference>
<feature type="compositionally biased region" description="Basic and acidic residues" evidence="1">
    <location>
        <begin position="500"/>
        <end position="522"/>
    </location>
</feature>
<comment type="caution">
    <text evidence="3">The sequence shown here is derived from an EMBL/GenBank/DDBJ whole genome shotgun (WGS) entry which is preliminary data.</text>
</comment>
<dbReference type="PANTHER" id="PTHR46345:SF7">
    <property type="entry name" value="FH2 DOMAIN CONTAINING 3-RELATED"/>
    <property type="match status" value="1"/>
</dbReference>
<feature type="compositionally biased region" description="Basic and acidic residues" evidence="1">
    <location>
        <begin position="605"/>
        <end position="619"/>
    </location>
</feature>
<feature type="compositionally biased region" description="Polar residues" evidence="1">
    <location>
        <begin position="22"/>
        <end position="38"/>
    </location>
</feature>
<feature type="region of interest" description="Disordered" evidence="1">
    <location>
        <begin position="560"/>
        <end position="619"/>
    </location>
</feature>
<dbReference type="EMBL" id="SOYY01000023">
    <property type="protein sequence ID" value="KAA0703981.1"/>
    <property type="molecule type" value="Genomic_DNA"/>
</dbReference>
<feature type="domain" description="FH2" evidence="2">
    <location>
        <begin position="126"/>
        <end position="522"/>
    </location>
</feature>
<dbReference type="PROSITE" id="PS51444">
    <property type="entry name" value="FH2"/>
    <property type="match status" value="1"/>
</dbReference>
<evidence type="ECO:0000259" key="2">
    <source>
        <dbReference type="PROSITE" id="PS51444"/>
    </source>
</evidence>
<evidence type="ECO:0000313" key="3">
    <source>
        <dbReference type="EMBL" id="KAA0703981.1"/>
    </source>
</evidence>
<dbReference type="Gene3D" id="1.20.58.2220">
    <property type="entry name" value="Formin, FH2 domain"/>
    <property type="match status" value="1"/>
</dbReference>
<dbReference type="AlphaFoldDB" id="A0A5A9N4K7"/>
<feature type="region of interest" description="Disordered" evidence="1">
    <location>
        <begin position="764"/>
        <end position="810"/>
    </location>
</feature>
<feature type="region of interest" description="Disordered" evidence="1">
    <location>
        <begin position="500"/>
        <end position="541"/>
    </location>
</feature>
<feature type="region of interest" description="Disordered" evidence="1">
    <location>
        <begin position="103"/>
        <end position="127"/>
    </location>
</feature>
<dbReference type="Pfam" id="PF02181">
    <property type="entry name" value="FH2"/>
    <property type="match status" value="1"/>
</dbReference>
<dbReference type="InterPro" id="IPR042201">
    <property type="entry name" value="FH2_Formin_sf"/>
</dbReference>
<dbReference type="Proteomes" id="UP000324632">
    <property type="component" value="Chromosome 23"/>
</dbReference>
<gene>
    <name evidence="3" type="ORF">E1301_Tti000375</name>
</gene>
<evidence type="ECO:0000313" key="4">
    <source>
        <dbReference type="Proteomes" id="UP000324632"/>
    </source>
</evidence>
<dbReference type="InterPro" id="IPR015425">
    <property type="entry name" value="FH2_Formin"/>
</dbReference>
<evidence type="ECO:0000256" key="1">
    <source>
        <dbReference type="SAM" id="MobiDB-lite"/>
    </source>
</evidence>